<dbReference type="KEGG" id="aswu:HUW51_00150"/>
<geneLocation type="plasmid" evidence="2 3">
    <name>unnamed1</name>
</geneLocation>
<keyword evidence="2" id="KW-0614">Plasmid</keyword>
<evidence type="ECO:0000259" key="1">
    <source>
        <dbReference type="Pfam" id="PF25973"/>
    </source>
</evidence>
<feature type="domain" description="CzcB-like barrel-sandwich hybrid" evidence="1">
    <location>
        <begin position="62"/>
        <end position="148"/>
    </location>
</feature>
<dbReference type="GO" id="GO:1990281">
    <property type="term" value="C:efflux pump complex"/>
    <property type="evidence" value="ECO:0007669"/>
    <property type="project" value="TreeGrafter"/>
</dbReference>
<dbReference type="GO" id="GO:0015562">
    <property type="term" value="F:efflux transmembrane transporter activity"/>
    <property type="evidence" value="ECO:0007669"/>
    <property type="project" value="TreeGrafter"/>
</dbReference>
<proteinExistence type="predicted"/>
<evidence type="ECO:0000313" key="2">
    <source>
        <dbReference type="EMBL" id="QNF31203.1"/>
    </source>
</evidence>
<gene>
    <name evidence="2" type="ORF">HUW51_00150</name>
</gene>
<dbReference type="PROSITE" id="PS51257">
    <property type="entry name" value="PROKAR_LIPOPROTEIN"/>
    <property type="match status" value="1"/>
</dbReference>
<protein>
    <submittedName>
        <fullName evidence="2">HlyD family efflux transporter periplasmic adaptor subunit</fullName>
    </submittedName>
</protein>
<dbReference type="SUPFAM" id="SSF111369">
    <property type="entry name" value="HlyD-like secretion proteins"/>
    <property type="match status" value="1"/>
</dbReference>
<dbReference type="Proteomes" id="UP000515237">
    <property type="component" value="Plasmid unnamed1"/>
</dbReference>
<evidence type="ECO:0000313" key="3">
    <source>
        <dbReference type="Proteomes" id="UP000515237"/>
    </source>
</evidence>
<keyword evidence="3" id="KW-1185">Reference proteome</keyword>
<reference evidence="2 3" key="1">
    <citation type="journal article" date="2018" name="Int. J. Syst. Evol. Microbiol.">
        <title>Adhaeribacter swui sp. nov., isolated from wet mud.</title>
        <authorList>
            <person name="Kim D.U."/>
            <person name="Kim K.W."/>
            <person name="Kang M.S."/>
            <person name="Kim J.Y."/>
            <person name="Jang J.H."/>
            <person name="Kim M.K."/>
        </authorList>
    </citation>
    <scope>NUCLEOTIDE SEQUENCE [LARGE SCALE GENOMIC DNA]</scope>
    <source>
        <strain evidence="2 3">KCTC 52873</strain>
        <plasmid evidence="2">unnamed1</plasmid>
    </source>
</reference>
<sequence length="305" mass="33429">MKKLISILFFCWLLTACGTKTETAEEPAIKPKTSVSVVQIQQGKVDNSLILTATTVYLKRNVVTAPIAAFITKVNVHLGDKINQGTVLYEMESKERRALGSSAAKLDKDLANFGRVQVRASASGIITTFDKQQPGEYVLEGTQLCTIAESSNMAFQLNVPYEYIQFAQSGKTCRIILPDNSVHTASITTPLAAMNPTAQTQTLLAKTKETLFLPENLQVKVLLDNDQAASRQVLPKAAVLSDEMMEEFWVMKLINDSTAVKVPVQIGNKSTTETEISSPQFKATDRIILRGNYGLPDTALVKITK</sequence>
<dbReference type="AlphaFoldDB" id="A0A7G7G219"/>
<dbReference type="EMBL" id="CP055154">
    <property type="protein sequence ID" value="QNF31203.1"/>
    <property type="molecule type" value="Genomic_DNA"/>
</dbReference>
<name>A0A7G7G219_9BACT</name>
<dbReference type="PANTHER" id="PTHR30469">
    <property type="entry name" value="MULTIDRUG RESISTANCE PROTEIN MDTA"/>
    <property type="match status" value="1"/>
</dbReference>
<dbReference type="Gene3D" id="2.40.420.20">
    <property type="match status" value="1"/>
</dbReference>
<dbReference type="InterPro" id="IPR058647">
    <property type="entry name" value="BSH_CzcB-like"/>
</dbReference>
<accession>A0A7G7G219</accession>
<dbReference type="Pfam" id="PF25973">
    <property type="entry name" value="BSH_CzcB"/>
    <property type="match status" value="1"/>
</dbReference>
<dbReference type="PANTHER" id="PTHR30469:SF15">
    <property type="entry name" value="HLYD FAMILY OF SECRETION PROTEINS"/>
    <property type="match status" value="1"/>
</dbReference>
<organism evidence="2 3">
    <name type="scientific">Adhaeribacter swui</name>
    <dbReference type="NCBI Taxonomy" id="2086471"/>
    <lineage>
        <taxon>Bacteria</taxon>
        <taxon>Pseudomonadati</taxon>
        <taxon>Bacteroidota</taxon>
        <taxon>Cytophagia</taxon>
        <taxon>Cytophagales</taxon>
        <taxon>Hymenobacteraceae</taxon>
        <taxon>Adhaeribacter</taxon>
    </lineage>
</organism>
<dbReference type="RefSeq" id="WP_185269885.1">
    <property type="nucleotide sequence ID" value="NZ_CP055154.1"/>
</dbReference>
<dbReference type="Gene3D" id="2.40.50.100">
    <property type="match status" value="1"/>
</dbReference>